<dbReference type="OrthoDB" id="88903at2"/>
<dbReference type="SUPFAM" id="SSF52540">
    <property type="entry name" value="P-loop containing nucleoside triphosphate hydrolases"/>
    <property type="match status" value="1"/>
</dbReference>
<dbReference type="AlphaFoldDB" id="A0A6C2CGQ0"/>
<evidence type="ECO:0000259" key="1">
    <source>
        <dbReference type="Pfam" id="PF07693"/>
    </source>
</evidence>
<name>A0A6C2CGQ0_9RHOO</name>
<dbReference type="InterPro" id="IPR011646">
    <property type="entry name" value="KAP_P-loop"/>
</dbReference>
<gene>
    <name evidence="2" type="ORF">ETQ85_22230</name>
</gene>
<organism evidence="2 3">
    <name type="scientific">Zoogloea oleivorans</name>
    <dbReference type="NCBI Taxonomy" id="1552750"/>
    <lineage>
        <taxon>Bacteria</taxon>
        <taxon>Pseudomonadati</taxon>
        <taxon>Pseudomonadota</taxon>
        <taxon>Betaproteobacteria</taxon>
        <taxon>Rhodocyclales</taxon>
        <taxon>Zoogloeaceae</taxon>
        <taxon>Zoogloea</taxon>
    </lineage>
</organism>
<dbReference type="Pfam" id="PF07693">
    <property type="entry name" value="KAP_NTPase"/>
    <property type="match status" value="1"/>
</dbReference>
<dbReference type="Proteomes" id="UP000389128">
    <property type="component" value="Unassembled WGS sequence"/>
</dbReference>
<accession>A0A6C2CGQ0</accession>
<reference evidence="2 3" key="1">
    <citation type="submission" date="2019-01" db="EMBL/GenBank/DDBJ databases">
        <title>Zoogloea oleivorans genome sequencing and assembly.</title>
        <authorList>
            <person name="Tancsics A."/>
            <person name="Farkas M."/>
            <person name="Kriszt B."/>
            <person name="Maroti G."/>
            <person name="Horvath B."/>
        </authorList>
    </citation>
    <scope>NUCLEOTIDE SEQUENCE [LARGE SCALE GENOMIC DNA]</scope>
    <source>
        <strain evidence="2 3">Buc</strain>
    </source>
</reference>
<sequence>MTKEENIADLRLDRPLRPGGALAGDLLDRGGFAARVTGVLCRISPEAGLVVSVEGAWGSGKTSLLAMLEELLNAEPENQRAVVVHFNPWLIGDRDALLRQFLASIAKAVKLTDHAKEGKRVAKELKTYSKAFDVLKLIPGAEPWASIIKSVVESVGNASEAVFDYKTPDIEARKVALENALRKFPQRIVVLLDDLDRLYPAEAYEMVRIIKAVGDLPNVGYVLAWDEKYVSAALDKLSVPFAATYLDKVVQVRLPVPPLSFPQRVALMNKALGRLEKEALEQHFKSGDERLGSLFHHGLSELIEQPRDVVRLFDVVCSIEPGLRGEIHLADILGLAILMIKAPSVFELLSRMPQAFVGRRPGSRTEFRDVKEVVEHHAAERDLAIDRYPHAKAVRDVVHWLFPQTAKADDAFTFGRIELGEGHLAAPDRLLIALHLSTRPDDLSLVRVRQYLFTPAKRAEIAASLQPDNCIDFVAQLGNMAEGLGSDVAIDAESLAIAIARLVEGEVFIRRARDRDNLFSMKAERVAVQAIGQLEKRLHESPAVNLAKRILSDEQALSVASKIAIMNFISDDCDQLDYLKVPVEHREVALEAFADNVKSTAQNGDLFAKATPDLTLWVLTRLKPEHCKLVFEAIQKADPTLDRFVEAMLKGAFDSHKGQSYRLPKNLQELENFVAIDLLKQLAAERLKDETLASHVRAAWRALLEEKCIYGKDGSENRD</sequence>
<dbReference type="InterPro" id="IPR027417">
    <property type="entry name" value="P-loop_NTPase"/>
</dbReference>
<feature type="domain" description="KAP NTPase" evidence="1">
    <location>
        <begin position="32"/>
        <end position="316"/>
    </location>
</feature>
<proteinExistence type="predicted"/>
<keyword evidence="3" id="KW-1185">Reference proteome</keyword>
<evidence type="ECO:0000313" key="3">
    <source>
        <dbReference type="Proteomes" id="UP000389128"/>
    </source>
</evidence>
<dbReference type="EMBL" id="SDKK01000030">
    <property type="protein sequence ID" value="TYC52709.1"/>
    <property type="molecule type" value="Genomic_DNA"/>
</dbReference>
<comment type="caution">
    <text evidence="2">The sequence shown here is derived from an EMBL/GenBank/DDBJ whole genome shotgun (WGS) entry which is preliminary data.</text>
</comment>
<dbReference type="RefSeq" id="WP_148581253.1">
    <property type="nucleotide sequence ID" value="NZ_SDKK01000030.1"/>
</dbReference>
<dbReference type="Gene3D" id="3.40.50.300">
    <property type="entry name" value="P-loop containing nucleotide triphosphate hydrolases"/>
    <property type="match status" value="1"/>
</dbReference>
<evidence type="ECO:0000313" key="2">
    <source>
        <dbReference type="EMBL" id="TYC52709.1"/>
    </source>
</evidence>
<protein>
    <recommendedName>
        <fullName evidence="1">KAP NTPase domain-containing protein</fullName>
    </recommendedName>
</protein>